<dbReference type="InterPro" id="IPR036513">
    <property type="entry name" value="STAS_dom_sf"/>
</dbReference>
<comment type="caution">
    <text evidence="2">The sequence shown here is derived from an EMBL/GenBank/DDBJ whole genome shotgun (WGS) entry which is preliminary data.</text>
</comment>
<feature type="domain" description="STAS" evidence="1">
    <location>
        <begin position="25"/>
        <end position="126"/>
    </location>
</feature>
<dbReference type="PROSITE" id="PS50801">
    <property type="entry name" value="STAS"/>
    <property type="match status" value="1"/>
</dbReference>
<evidence type="ECO:0000313" key="3">
    <source>
        <dbReference type="Proteomes" id="UP000305109"/>
    </source>
</evidence>
<reference evidence="2 3" key="1">
    <citation type="submission" date="2019-04" db="EMBL/GenBank/DDBJ databases">
        <title>Rhodococcus oryzae sp. nov., a novel actinomycete isolated from rhizosphere soil of rice (Oryza sativa L.).</title>
        <authorList>
            <person name="Li C."/>
        </authorList>
    </citation>
    <scope>NUCLEOTIDE SEQUENCE [LARGE SCALE GENOMIC DNA]</scope>
    <source>
        <strain evidence="2 3">NEAU-CX67</strain>
    </source>
</reference>
<dbReference type="RefSeq" id="WP_136912168.1">
    <property type="nucleotide sequence ID" value="NZ_SUMD01000019.1"/>
</dbReference>
<dbReference type="PANTHER" id="PTHR33495:SF2">
    <property type="entry name" value="ANTI-SIGMA FACTOR ANTAGONIST TM_1081-RELATED"/>
    <property type="match status" value="1"/>
</dbReference>
<name>A0ABY2RD64_9NOCA</name>
<accession>A0ABY2RD64</accession>
<dbReference type="PANTHER" id="PTHR33495">
    <property type="entry name" value="ANTI-SIGMA FACTOR ANTAGONIST TM_1081-RELATED-RELATED"/>
    <property type="match status" value="1"/>
</dbReference>
<protein>
    <submittedName>
        <fullName evidence="2">STAS domain-containing protein</fullName>
    </submittedName>
</protein>
<organism evidence="2 3">
    <name type="scientific">Rhodococcus oryzae</name>
    <dbReference type="NCBI Taxonomy" id="2571143"/>
    <lineage>
        <taxon>Bacteria</taxon>
        <taxon>Bacillati</taxon>
        <taxon>Actinomycetota</taxon>
        <taxon>Actinomycetes</taxon>
        <taxon>Mycobacteriales</taxon>
        <taxon>Nocardiaceae</taxon>
        <taxon>Rhodococcus</taxon>
    </lineage>
</organism>
<evidence type="ECO:0000259" key="1">
    <source>
        <dbReference type="PROSITE" id="PS50801"/>
    </source>
</evidence>
<dbReference type="SUPFAM" id="SSF52091">
    <property type="entry name" value="SpoIIaa-like"/>
    <property type="match status" value="1"/>
</dbReference>
<gene>
    <name evidence="2" type="ORF">FCG67_24470</name>
</gene>
<dbReference type="InterPro" id="IPR002645">
    <property type="entry name" value="STAS_dom"/>
</dbReference>
<dbReference type="Pfam" id="PF01740">
    <property type="entry name" value="STAS"/>
    <property type="match status" value="1"/>
</dbReference>
<dbReference type="EMBL" id="SUMD01000019">
    <property type="protein sequence ID" value="TJZ73400.1"/>
    <property type="molecule type" value="Genomic_DNA"/>
</dbReference>
<evidence type="ECO:0000313" key="2">
    <source>
        <dbReference type="EMBL" id="TJZ73400.1"/>
    </source>
</evidence>
<sequence length="145" mass="15575">MHIHIRQYSRLDDCLCEARGRSWGPGSTVVEVGGDVDYGSVEVLQSALDTGIDTAVMSLIVDLTHTTFLGLSGAQLLARANIRASANGLQLLLVAPACCAVRVLDVSGLADQFRIFPTIQDAVDENRRLRLHSEPSDTRVPFAAG</sequence>
<dbReference type="Proteomes" id="UP000305109">
    <property type="component" value="Unassembled WGS sequence"/>
</dbReference>
<dbReference type="CDD" id="cd07043">
    <property type="entry name" value="STAS_anti-anti-sigma_factors"/>
    <property type="match status" value="1"/>
</dbReference>
<proteinExistence type="predicted"/>
<dbReference type="Gene3D" id="3.30.750.24">
    <property type="entry name" value="STAS domain"/>
    <property type="match status" value="1"/>
</dbReference>
<keyword evidence="3" id="KW-1185">Reference proteome</keyword>